<reference evidence="1" key="1">
    <citation type="submission" date="2020-10" db="EMBL/GenBank/DDBJ databases">
        <authorList>
            <person name="Castelo-Branco R."/>
            <person name="Eusebio N."/>
            <person name="Adriana R."/>
            <person name="Vieira A."/>
            <person name="Brugerolle De Fraissinette N."/>
            <person name="Rezende De Castro R."/>
            <person name="Schneider M.P."/>
            <person name="Vasconcelos V."/>
            <person name="Leao P.N."/>
        </authorList>
    </citation>
    <scope>NUCLEOTIDE SEQUENCE</scope>
    <source>
        <strain evidence="1">LEGE 07157</strain>
    </source>
</reference>
<organism evidence="1 2">
    <name type="scientific">Lusitaniella coriacea LEGE 07157</name>
    <dbReference type="NCBI Taxonomy" id="945747"/>
    <lineage>
        <taxon>Bacteria</taxon>
        <taxon>Bacillati</taxon>
        <taxon>Cyanobacteriota</taxon>
        <taxon>Cyanophyceae</taxon>
        <taxon>Spirulinales</taxon>
        <taxon>Lusitaniellaceae</taxon>
        <taxon>Lusitaniella</taxon>
    </lineage>
</organism>
<dbReference type="EMBL" id="JADEWZ010000012">
    <property type="protein sequence ID" value="MBE9116254.1"/>
    <property type="molecule type" value="Genomic_DNA"/>
</dbReference>
<name>A0A8J7J296_9CYAN</name>
<evidence type="ECO:0000313" key="1">
    <source>
        <dbReference type="EMBL" id="MBE9116254.1"/>
    </source>
</evidence>
<sequence length="271" mass="29180">MFSRFSSLYNRPVISGSIKAFSFYLLVTALAIEPLGLKAAWGMDEEMEHLPTESLAPAFMTGPKLSDELVAAKATNRPLEQSLAAALAAVPALGDELVAAKSTNLPLEQSLAATLASVPALRDELVGTRASNNLSPHHSLAAAFAPKLGDREWFDDGIYLYGQTQQPNQLGQVYLTFAVTQGAVVGAFYMPQSSFDCTYGEPKNQTLALTVVDSYSQDTSTFEIAIARTALVAAGNNNSTETQIELDGFHQIENVSESDRNIVNQCEEILL</sequence>
<comment type="caution">
    <text evidence="1">The sequence shown here is derived from an EMBL/GenBank/DDBJ whole genome shotgun (WGS) entry which is preliminary data.</text>
</comment>
<evidence type="ECO:0000313" key="2">
    <source>
        <dbReference type="Proteomes" id="UP000654482"/>
    </source>
</evidence>
<dbReference type="RefSeq" id="WP_194029347.1">
    <property type="nucleotide sequence ID" value="NZ_JADEWZ010000012.1"/>
</dbReference>
<keyword evidence="2" id="KW-1185">Reference proteome</keyword>
<accession>A0A8J7J296</accession>
<dbReference type="Proteomes" id="UP000654482">
    <property type="component" value="Unassembled WGS sequence"/>
</dbReference>
<protein>
    <submittedName>
        <fullName evidence="1">Uncharacterized protein</fullName>
    </submittedName>
</protein>
<gene>
    <name evidence="1" type="ORF">IQ249_10135</name>
</gene>
<proteinExistence type="predicted"/>
<dbReference type="AlphaFoldDB" id="A0A8J7J296"/>